<name>A0ABD3V6G0_SINWO</name>
<dbReference type="EMBL" id="JBJQND010000013">
    <property type="protein sequence ID" value="KAL3857165.1"/>
    <property type="molecule type" value="Genomic_DNA"/>
</dbReference>
<keyword evidence="4" id="KW-1185">Reference proteome</keyword>
<dbReference type="Proteomes" id="UP001634394">
    <property type="component" value="Unassembled WGS sequence"/>
</dbReference>
<evidence type="ECO:0000313" key="3">
    <source>
        <dbReference type="EMBL" id="KAL3857189.1"/>
    </source>
</evidence>
<evidence type="ECO:0000313" key="4">
    <source>
        <dbReference type="Proteomes" id="UP001634394"/>
    </source>
</evidence>
<dbReference type="InterPro" id="IPR019510">
    <property type="entry name" value="AKAP7-like_phosphoesterase"/>
</dbReference>
<evidence type="ECO:0000313" key="2">
    <source>
        <dbReference type="EMBL" id="KAL3857165.1"/>
    </source>
</evidence>
<reference evidence="3 4" key="1">
    <citation type="submission" date="2024-11" db="EMBL/GenBank/DDBJ databases">
        <title>Chromosome-level genome assembly of the freshwater bivalve Anodonta woodiana.</title>
        <authorList>
            <person name="Chen X."/>
        </authorList>
    </citation>
    <scope>NUCLEOTIDE SEQUENCE [LARGE SCALE GENOMIC DNA]</scope>
    <source>
        <strain evidence="3">MN2024</strain>
        <tissue evidence="3">Gills</tissue>
    </source>
</reference>
<dbReference type="InterPro" id="IPR009097">
    <property type="entry name" value="Cyclic_Pdiesterase"/>
</dbReference>
<dbReference type="InterPro" id="IPR052641">
    <property type="entry name" value="AKAP7_isoform_gamma"/>
</dbReference>
<comment type="caution">
    <text evidence="3">The sequence shown here is derived from an EMBL/GenBank/DDBJ whole genome shotgun (WGS) entry which is preliminary data.</text>
</comment>
<accession>A0ABD3V6G0</accession>
<feature type="domain" description="A-kinase anchor protein 7-like phosphoesterase" evidence="1">
    <location>
        <begin position="15"/>
        <end position="201"/>
    </location>
</feature>
<gene>
    <name evidence="2" type="ORF">ACJMK2_011860</name>
    <name evidence="3" type="ORF">ACJMK2_011881</name>
</gene>
<sequence>MADAMPNANESRNYPNFFLSLDITDTTVKANATEVQQRIASYIPNYAKYTEPESSLHITLALINLIDRAEISRCSTILTSMEPNLAELARDIPPLNLRGVGNFGEGTIFAKVQGSRRFFDFVTVLTESLQNGGIYIIRQNAIYTPHLTLVKCPRGMRGKASPETVAQCIRRLQDVEFGTQMLDSVHLYEMGRVNNRYRETAVITFY</sequence>
<dbReference type="PANTHER" id="PTHR15934">
    <property type="entry name" value="RNA 2',3'-CYCLIC PHOSPHODIESTERASE"/>
    <property type="match status" value="1"/>
</dbReference>
<dbReference type="SUPFAM" id="SSF55144">
    <property type="entry name" value="LigT-like"/>
    <property type="match status" value="1"/>
</dbReference>
<dbReference type="Pfam" id="PF10469">
    <property type="entry name" value="AKAP7_NLS"/>
    <property type="match status" value="1"/>
</dbReference>
<evidence type="ECO:0000259" key="1">
    <source>
        <dbReference type="Pfam" id="PF10469"/>
    </source>
</evidence>
<dbReference type="PANTHER" id="PTHR15934:SF2">
    <property type="entry name" value="A-KINASE ANCHOR PROTEIN 7-LIKE PHOSPHOESTERASE DOMAIN-CONTAINING PROTEIN"/>
    <property type="match status" value="1"/>
</dbReference>
<dbReference type="EMBL" id="JBJQND010000013">
    <property type="protein sequence ID" value="KAL3857189.1"/>
    <property type="molecule type" value="Genomic_DNA"/>
</dbReference>
<proteinExistence type="predicted"/>
<protein>
    <recommendedName>
        <fullName evidence="1">A-kinase anchor protein 7-like phosphoesterase domain-containing protein</fullName>
    </recommendedName>
</protein>
<dbReference type="Gene3D" id="3.90.1140.10">
    <property type="entry name" value="Cyclic phosphodiesterase"/>
    <property type="match status" value="1"/>
</dbReference>
<organism evidence="3 4">
    <name type="scientific">Sinanodonta woodiana</name>
    <name type="common">Chinese pond mussel</name>
    <name type="synonym">Anodonta woodiana</name>
    <dbReference type="NCBI Taxonomy" id="1069815"/>
    <lineage>
        <taxon>Eukaryota</taxon>
        <taxon>Metazoa</taxon>
        <taxon>Spiralia</taxon>
        <taxon>Lophotrochozoa</taxon>
        <taxon>Mollusca</taxon>
        <taxon>Bivalvia</taxon>
        <taxon>Autobranchia</taxon>
        <taxon>Heteroconchia</taxon>
        <taxon>Palaeoheterodonta</taxon>
        <taxon>Unionida</taxon>
        <taxon>Unionoidea</taxon>
        <taxon>Unionidae</taxon>
        <taxon>Unioninae</taxon>
        <taxon>Sinanodonta</taxon>
    </lineage>
</organism>
<dbReference type="AlphaFoldDB" id="A0ABD3V6G0"/>